<dbReference type="Pfam" id="PF07732">
    <property type="entry name" value="Cu-oxidase_3"/>
    <property type="match status" value="1"/>
</dbReference>
<dbReference type="Pfam" id="PF00394">
    <property type="entry name" value="Cu-oxidase"/>
    <property type="match status" value="1"/>
</dbReference>
<dbReference type="Pfam" id="PF07731">
    <property type="entry name" value="Cu-oxidase_2"/>
    <property type="match status" value="1"/>
</dbReference>
<keyword evidence="12" id="KW-1015">Disulfide bond</keyword>
<evidence type="ECO:0000256" key="4">
    <source>
        <dbReference type="ARBA" id="ARBA00011473"/>
    </source>
</evidence>
<evidence type="ECO:0000259" key="18">
    <source>
        <dbReference type="Pfam" id="PF07732"/>
    </source>
</evidence>
<evidence type="ECO:0000259" key="17">
    <source>
        <dbReference type="Pfam" id="PF07731"/>
    </source>
</evidence>
<feature type="domain" description="Plastocyanin-like" evidence="18">
    <location>
        <begin position="32"/>
        <end position="145"/>
    </location>
</feature>
<comment type="subcellular location">
    <subcellularLocation>
        <location evidence="2">Secreted</location>
    </subcellularLocation>
</comment>
<keyword evidence="10" id="KW-0560">Oxidoreductase</keyword>
<organism evidence="19 20">
    <name type="scientific">Castilleja foliolosa</name>
    <dbReference type="NCBI Taxonomy" id="1961234"/>
    <lineage>
        <taxon>Eukaryota</taxon>
        <taxon>Viridiplantae</taxon>
        <taxon>Streptophyta</taxon>
        <taxon>Embryophyta</taxon>
        <taxon>Tracheophyta</taxon>
        <taxon>Spermatophyta</taxon>
        <taxon>Magnoliopsida</taxon>
        <taxon>eudicotyledons</taxon>
        <taxon>Gunneridae</taxon>
        <taxon>Pentapetalae</taxon>
        <taxon>asterids</taxon>
        <taxon>lamiids</taxon>
        <taxon>Lamiales</taxon>
        <taxon>Orobanchaceae</taxon>
        <taxon>Pedicularideae</taxon>
        <taxon>Castillejinae</taxon>
        <taxon>Castilleja</taxon>
    </lineage>
</organism>
<evidence type="ECO:0000256" key="2">
    <source>
        <dbReference type="ARBA" id="ARBA00004613"/>
    </source>
</evidence>
<feature type="signal peptide" evidence="15">
    <location>
        <begin position="1"/>
        <end position="23"/>
    </location>
</feature>
<evidence type="ECO:0000256" key="14">
    <source>
        <dbReference type="ARBA" id="ARBA00048908"/>
    </source>
</evidence>
<dbReference type="PANTHER" id="PTHR11709">
    <property type="entry name" value="MULTI-COPPER OXIDASE"/>
    <property type="match status" value="1"/>
</dbReference>
<feature type="domain" description="Plastocyanin-like" evidence="17">
    <location>
        <begin position="438"/>
        <end position="552"/>
    </location>
</feature>
<dbReference type="CDD" id="cd13893">
    <property type="entry name" value="CuRO_3_AAO"/>
    <property type="match status" value="1"/>
</dbReference>
<evidence type="ECO:0000256" key="11">
    <source>
        <dbReference type="ARBA" id="ARBA00023008"/>
    </source>
</evidence>
<dbReference type="InterPro" id="IPR033138">
    <property type="entry name" value="Cu_oxidase_CS"/>
</dbReference>
<sequence length="571" mass="63068">MRAISFFTCCLIVLSMTVELAMGIKLSFEWEVTKMLWSPDGVSGSLLAINGQFPGPTINASTGDNIVVKLTNGLESEGLTIHWHGIRQLGTPWADGASNISQCPIESGNTYTYNFIVDKAGTYFYHGHYQMIRTGGLYGMLIVNDVDEKTKIKQNYDGELSLLLSDWWHTSYKKQEVDLASKPMIWVGEPPSLLINGRGQYNCSLAASVSKSSTIKPQCNFSGNEQYAPDILYVEPNKTYRLRIASSTSLASLSFAVGNHKLRVVEADGNLVEHFDVDSLYIYPGQTYSVLLNTNQSPNTSHWVSVDVIGRNPNTTQGLTVLTYYDNSTSIYDHLPTSPPPVPPVWNDTVSSKSFANKIFALEGSPTPPPNSDKIIQLLNTQNLIDGYTKWAINDRSLVLPSTPYLASIKYNKTNVIESPPESFNTSIDITIPPVNPNVSYTSGAYKLSYNETVDIILQNANALKANVSEVHPWHLHGHDFWVLGYGQGMFNYEKDKASLNLNNPPYRHTVALFPNGWTALRFVADNPGAWAFHCHIEPHTEMGMGVVFLEGVDKIGDNIPGDGLQCAPKG</sequence>
<dbReference type="InterPro" id="IPR034267">
    <property type="entry name" value="CuRO_3_AAO"/>
</dbReference>
<evidence type="ECO:0000256" key="7">
    <source>
        <dbReference type="ARBA" id="ARBA00022525"/>
    </source>
</evidence>
<evidence type="ECO:0000256" key="13">
    <source>
        <dbReference type="ARBA" id="ARBA00023180"/>
    </source>
</evidence>
<evidence type="ECO:0000256" key="8">
    <source>
        <dbReference type="ARBA" id="ARBA00022723"/>
    </source>
</evidence>
<reference evidence="20" key="1">
    <citation type="journal article" date="2024" name="IScience">
        <title>Strigolactones Initiate the Formation of Haustorium-like Structures in Castilleja.</title>
        <authorList>
            <person name="Buerger M."/>
            <person name="Peterson D."/>
            <person name="Chory J."/>
        </authorList>
    </citation>
    <scope>NUCLEOTIDE SEQUENCE [LARGE SCALE GENOMIC DNA]</scope>
</reference>
<protein>
    <recommendedName>
        <fullName evidence="6">L-ascorbate oxidase</fullName>
        <ecNumber evidence="5">1.10.3.3</ecNumber>
    </recommendedName>
</protein>
<evidence type="ECO:0000256" key="15">
    <source>
        <dbReference type="SAM" id="SignalP"/>
    </source>
</evidence>
<keyword evidence="13" id="KW-0325">Glycoprotein</keyword>
<dbReference type="AlphaFoldDB" id="A0ABD3EG82"/>
<evidence type="ECO:0000256" key="1">
    <source>
        <dbReference type="ARBA" id="ARBA00001935"/>
    </source>
</evidence>
<feature type="domain" description="Plastocyanin-like" evidence="16">
    <location>
        <begin position="161"/>
        <end position="325"/>
    </location>
</feature>
<dbReference type="NCBIfam" id="TIGR03388">
    <property type="entry name" value="ascorbase"/>
    <property type="match status" value="1"/>
</dbReference>
<keyword evidence="11" id="KW-0186">Copper</keyword>
<keyword evidence="15" id="KW-0732">Signal</keyword>
<evidence type="ECO:0000313" key="19">
    <source>
        <dbReference type="EMBL" id="KAL3653300.1"/>
    </source>
</evidence>
<dbReference type="Proteomes" id="UP001632038">
    <property type="component" value="Unassembled WGS sequence"/>
</dbReference>
<evidence type="ECO:0000256" key="6">
    <source>
        <dbReference type="ARBA" id="ARBA00022095"/>
    </source>
</evidence>
<dbReference type="GO" id="GO:0005576">
    <property type="term" value="C:extracellular region"/>
    <property type="evidence" value="ECO:0007669"/>
    <property type="project" value="UniProtKB-SubCell"/>
</dbReference>
<evidence type="ECO:0000256" key="10">
    <source>
        <dbReference type="ARBA" id="ARBA00023002"/>
    </source>
</evidence>
<dbReference type="InterPro" id="IPR045087">
    <property type="entry name" value="Cu-oxidase_fam"/>
</dbReference>
<evidence type="ECO:0000256" key="9">
    <source>
        <dbReference type="ARBA" id="ARBA00022737"/>
    </source>
</evidence>
<dbReference type="InterPro" id="IPR017760">
    <property type="entry name" value="L-ascorbate_oxidase_pln"/>
</dbReference>
<comment type="similarity">
    <text evidence="3">Belongs to the multicopper oxidase family.</text>
</comment>
<comment type="cofactor">
    <cofactor evidence="1">
        <name>Cu cation</name>
        <dbReference type="ChEBI" id="CHEBI:23378"/>
    </cofactor>
</comment>
<keyword evidence="20" id="KW-1185">Reference proteome</keyword>
<comment type="subunit">
    <text evidence="4">Dimer.</text>
</comment>
<gene>
    <name evidence="19" type="ORF">CASFOL_002981</name>
</gene>
<dbReference type="InterPro" id="IPR002355">
    <property type="entry name" value="Cu_oxidase_Cu_BS"/>
</dbReference>
<dbReference type="PROSITE" id="PS00080">
    <property type="entry name" value="MULTICOPPER_OXIDASE2"/>
    <property type="match status" value="1"/>
</dbReference>
<dbReference type="InterPro" id="IPR011706">
    <property type="entry name" value="Cu-oxidase_C"/>
</dbReference>
<dbReference type="Gene3D" id="2.60.40.420">
    <property type="entry name" value="Cupredoxins - blue copper proteins"/>
    <property type="match status" value="3"/>
</dbReference>
<dbReference type="SUPFAM" id="SSF49503">
    <property type="entry name" value="Cupredoxins"/>
    <property type="match status" value="3"/>
</dbReference>
<keyword evidence="8" id="KW-0479">Metal-binding</keyword>
<dbReference type="EC" id="1.10.3.3" evidence="5"/>
<accession>A0ABD3EG82</accession>
<dbReference type="GO" id="GO:0046872">
    <property type="term" value="F:metal ion binding"/>
    <property type="evidence" value="ECO:0007669"/>
    <property type="project" value="UniProtKB-KW"/>
</dbReference>
<dbReference type="InterPro" id="IPR008972">
    <property type="entry name" value="Cupredoxin"/>
</dbReference>
<keyword evidence="9" id="KW-0677">Repeat</keyword>
<comment type="caution">
    <text evidence="19">The sequence shown here is derived from an EMBL/GenBank/DDBJ whole genome shotgun (WGS) entry which is preliminary data.</text>
</comment>
<comment type="catalytic activity">
    <reaction evidence="14">
        <text>4 L-ascorbate + O2 = 4 monodehydro-L-ascorbate radical + 2 H2O</text>
        <dbReference type="Rhea" id="RHEA:30243"/>
        <dbReference type="ChEBI" id="CHEBI:15377"/>
        <dbReference type="ChEBI" id="CHEBI:15379"/>
        <dbReference type="ChEBI" id="CHEBI:38290"/>
        <dbReference type="ChEBI" id="CHEBI:59513"/>
        <dbReference type="EC" id="1.10.3.3"/>
    </reaction>
</comment>
<name>A0ABD3EG82_9LAMI</name>
<dbReference type="GO" id="GO:0008447">
    <property type="term" value="F:L-ascorbate oxidase activity"/>
    <property type="evidence" value="ECO:0007669"/>
    <property type="project" value="UniProtKB-EC"/>
</dbReference>
<keyword evidence="7" id="KW-0964">Secreted</keyword>
<dbReference type="PANTHER" id="PTHR11709:SF394">
    <property type="entry name" value="FI03373P-RELATED"/>
    <property type="match status" value="1"/>
</dbReference>
<evidence type="ECO:0000259" key="16">
    <source>
        <dbReference type="Pfam" id="PF00394"/>
    </source>
</evidence>
<evidence type="ECO:0000256" key="5">
    <source>
        <dbReference type="ARBA" id="ARBA00012301"/>
    </source>
</evidence>
<dbReference type="PROSITE" id="PS00079">
    <property type="entry name" value="MULTICOPPER_OXIDASE1"/>
    <property type="match status" value="1"/>
</dbReference>
<dbReference type="EMBL" id="JAVIJP010000005">
    <property type="protein sequence ID" value="KAL3653300.1"/>
    <property type="molecule type" value="Genomic_DNA"/>
</dbReference>
<feature type="chain" id="PRO_5044751795" description="L-ascorbate oxidase" evidence="15">
    <location>
        <begin position="24"/>
        <end position="571"/>
    </location>
</feature>
<evidence type="ECO:0000256" key="3">
    <source>
        <dbReference type="ARBA" id="ARBA00010609"/>
    </source>
</evidence>
<proteinExistence type="inferred from homology"/>
<evidence type="ECO:0000313" key="20">
    <source>
        <dbReference type="Proteomes" id="UP001632038"/>
    </source>
</evidence>
<dbReference type="InterPro" id="IPR011707">
    <property type="entry name" value="Cu-oxidase-like_N"/>
</dbReference>
<dbReference type="InterPro" id="IPR001117">
    <property type="entry name" value="Cu-oxidase_2nd"/>
</dbReference>
<evidence type="ECO:0000256" key="12">
    <source>
        <dbReference type="ARBA" id="ARBA00023157"/>
    </source>
</evidence>